<reference evidence="1" key="1">
    <citation type="submission" date="2018-05" db="EMBL/GenBank/DDBJ databases">
        <authorList>
            <person name="Lanie J.A."/>
            <person name="Ng W.-L."/>
            <person name="Kazmierczak K.M."/>
            <person name="Andrzejewski T.M."/>
            <person name="Davidsen T.M."/>
            <person name="Wayne K.J."/>
            <person name="Tettelin H."/>
            <person name="Glass J.I."/>
            <person name="Rusch D."/>
            <person name="Podicherti R."/>
            <person name="Tsui H.-C.T."/>
            <person name="Winkler M.E."/>
        </authorList>
    </citation>
    <scope>NUCLEOTIDE SEQUENCE</scope>
</reference>
<dbReference type="EMBL" id="UINC01140187">
    <property type="protein sequence ID" value="SVD27179.1"/>
    <property type="molecule type" value="Genomic_DNA"/>
</dbReference>
<proteinExistence type="predicted"/>
<name>A0A382TYQ9_9ZZZZ</name>
<accession>A0A382TYQ9</accession>
<sequence length="22" mass="2532">MKVNKTPLNGLITIELDKFQDN</sequence>
<gene>
    <name evidence="1" type="ORF">METZ01_LOCUS380033</name>
</gene>
<protein>
    <submittedName>
        <fullName evidence="1">Uncharacterized protein</fullName>
    </submittedName>
</protein>
<feature type="non-terminal residue" evidence="1">
    <location>
        <position position="22"/>
    </location>
</feature>
<dbReference type="AlphaFoldDB" id="A0A382TYQ9"/>
<evidence type="ECO:0000313" key="1">
    <source>
        <dbReference type="EMBL" id="SVD27179.1"/>
    </source>
</evidence>
<organism evidence="1">
    <name type="scientific">marine metagenome</name>
    <dbReference type="NCBI Taxonomy" id="408172"/>
    <lineage>
        <taxon>unclassified sequences</taxon>
        <taxon>metagenomes</taxon>
        <taxon>ecological metagenomes</taxon>
    </lineage>
</organism>